<dbReference type="PaxDb" id="3708-A0A078FQS1"/>
<keyword evidence="2" id="KW-1185">Reference proteome</keyword>
<gene>
    <name evidence="1" type="primary">BnaC05g19200D</name>
    <name evidence="1" type="ORF">GSBRNA2T00084443001</name>
</gene>
<reference evidence="1 2" key="1">
    <citation type="journal article" date="2014" name="Science">
        <title>Plant genetics. Early allopolyploid evolution in the post-Neolithic Brassica napus oilseed genome.</title>
        <authorList>
            <person name="Chalhoub B."/>
            <person name="Denoeud F."/>
            <person name="Liu S."/>
            <person name="Parkin I.A."/>
            <person name="Tang H."/>
            <person name="Wang X."/>
            <person name="Chiquet J."/>
            <person name="Belcram H."/>
            <person name="Tong C."/>
            <person name="Samans B."/>
            <person name="Correa M."/>
            <person name="Da Silva C."/>
            <person name="Just J."/>
            <person name="Falentin C."/>
            <person name="Koh C.S."/>
            <person name="Le Clainche I."/>
            <person name="Bernard M."/>
            <person name="Bento P."/>
            <person name="Noel B."/>
            <person name="Labadie K."/>
            <person name="Alberti A."/>
            <person name="Charles M."/>
            <person name="Arnaud D."/>
            <person name="Guo H."/>
            <person name="Daviaud C."/>
            <person name="Alamery S."/>
            <person name="Jabbari K."/>
            <person name="Zhao M."/>
            <person name="Edger P.P."/>
            <person name="Chelaifa H."/>
            <person name="Tack D."/>
            <person name="Lassalle G."/>
            <person name="Mestiri I."/>
            <person name="Schnel N."/>
            <person name="Le Paslier M.C."/>
            <person name="Fan G."/>
            <person name="Renault V."/>
            <person name="Bayer P.E."/>
            <person name="Golicz A.A."/>
            <person name="Manoli S."/>
            <person name="Lee T.H."/>
            <person name="Thi V.H."/>
            <person name="Chalabi S."/>
            <person name="Hu Q."/>
            <person name="Fan C."/>
            <person name="Tollenaere R."/>
            <person name="Lu Y."/>
            <person name="Battail C."/>
            <person name="Shen J."/>
            <person name="Sidebottom C.H."/>
            <person name="Wang X."/>
            <person name="Canaguier A."/>
            <person name="Chauveau A."/>
            <person name="Berard A."/>
            <person name="Deniot G."/>
            <person name="Guan M."/>
            <person name="Liu Z."/>
            <person name="Sun F."/>
            <person name="Lim Y.P."/>
            <person name="Lyons E."/>
            <person name="Town C.D."/>
            <person name="Bancroft I."/>
            <person name="Wang X."/>
            <person name="Meng J."/>
            <person name="Ma J."/>
            <person name="Pires J.C."/>
            <person name="King G.J."/>
            <person name="Brunel D."/>
            <person name="Delourme R."/>
            <person name="Renard M."/>
            <person name="Aury J.M."/>
            <person name="Adams K.L."/>
            <person name="Batley J."/>
            <person name="Snowdon R.J."/>
            <person name="Tost J."/>
            <person name="Edwards D."/>
            <person name="Zhou Y."/>
            <person name="Hua W."/>
            <person name="Sharpe A.G."/>
            <person name="Paterson A.H."/>
            <person name="Guan C."/>
            <person name="Wincker P."/>
        </authorList>
    </citation>
    <scope>NUCLEOTIDE SEQUENCE [LARGE SCALE GENOMIC DNA]</scope>
    <source>
        <strain evidence="2">cv. Darmor-bzh</strain>
    </source>
</reference>
<protein>
    <submittedName>
        <fullName evidence="1">BnaC05g19200D protein</fullName>
    </submittedName>
</protein>
<sequence>MGLKQQQNVNLHLNVH</sequence>
<dbReference type="Proteomes" id="UP000028999">
    <property type="component" value="Unassembled WGS sequence"/>
</dbReference>
<evidence type="ECO:0000313" key="2">
    <source>
        <dbReference type="Proteomes" id="UP000028999"/>
    </source>
</evidence>
<dbReference type="EMBL" id="LK032046">
    <property type="protein sequence ID" value="CDY14663.1"/>
    <property type="molecule type" value="Genomic_DNA"/>
</dbReference>
<organism evidence="1 2">
    <name type="scientific">Brassica napus</name>
    <name type="common">Rape</name>
    <dbReference type="NCBI Taxonomy" id="3708"/>
    <lineage>
        <taxon>Eukaryota</taxon>
        <taxon>Viridiplantae</taxon>
        <taxon>Streptophyta</taxon>
        <taxon>Embryophyta</taxon>
        <taxon>Tracheophyta</taxon>
        <taxon>Spermatophyta</taxon>
        <taxon>Magnoliopsida</taxon>
        <taxon>eudicotyledons</taxon>
        <taxon>Gunneridae</taxon>
        <taxon>Pentapetalae</taxon>
        <taxon>rosids</taxon>
        <taxon>malvids</taxon>
        <taxon>Brassicales</taxon>
        <taxon>Brassicaceae</taxon>
        <taxon>Brassiceae</taxon>
        <taxon>Brassica</taxon>
    </lineage>
</organism>
<dbReference type="AlphaFoldDB" id="A0A078FQS1"/>
<name>A0A078FQS1_BRANA</name>
<accession>A0A078FQS1</accession>
<evidence type="ECO:0000313" key="1">
    <source>
        <dbReference type="EMBL" id="CDY14663.1"/>
    </source>
</evidence>
<proteinExistence type="predicted"/>